<evidence type="ECO:0000313" key="1">
    <source>
        <dbReference type="EMBL" id="EQD32350.1"/>
    </source>
</evidence>
<dbReference type="EMBL" id="AUZZ01009854">
    <property type="protein sequence ID" value="EQD32350.1"/>
    <property type="molecule type" value="Genomic_DNA"/>
</dbReference>
<gene>
    <name evidence="1" type="ORF">B2A_13607</name>
</gene>
<dbReference type="Gene3D" id="1.25.40.10">
    <property type="entry name" value="Tetratricopeptide repeat domain"/>
    <property type="match status" value="1"/>
</dbReference>
<dbReference type="SUPFAM" id="SSF48452">
    <property type="entry name" value="TPR-like"/>
    <property type="match status" value="1"/>
</dbReference>
<dbReference type="InterPro" id="IPR019734">
    <property type="entry name" value="TPR_rpt"/>
</dbReference>
<protein>
    <submittedName>
        <fullName evidence="1">TPR domain-containing protein</fullName>
    </submittedName>
</protein>
<dbReference type="PROSITE" id="PS50005">
    <property type="entry name" value="TPR"/>
    <property type="match status" value="1"/>
</dbReference>
<sequence>MEALCPEYSRLYQERGHCQVLQRQAQSAIEAFERAVRLNPALPASWKALEALYRMTGRQADAANAAAHVAKLASLPAAIVTARSMFADGEIDAAEKLVRQYLIAHGDHIEGMRLLAQIGMKLDVLDDAELLL</sequence>
<feature type="non-terminal residue" evidence="1">
    <location>
        <position position="132"/>
    </location>
</feature>
<reference evidence="1" key="2">
    <citation type="journal article" date="2014" name="ISME J.">
        <title>Microbial stratification in low pH oxic and suboxic macroscopic growths along an acid mine drainage.</title>
        <authorList>
            <person name="Mendez-Garcia C."/>
            <person name="Mesa V."/>
            <person name="Sprenger R.R."/>
            <person name="Richter M."/>
            <person name="Diez M.S."/>
            <person name="Solano J."/>
            <person name="Bargiela R."/>
            <person name="Golyshina O.V."/>
            <person name="Manteca A."/>
            <person name="Ramos J.L."/>
            <person name="Gallego J.R."/>
            <person name="Llorente I."/>
            <person name="Martins Dos Santos V.A."/>
            <person name="Jensen O.N."/>
            <person name="Pelaez A.I."/>
            <person name="Sanchez J."/>
            <person name="Ferrer M."/>
        </authorList>
    </citation>
    <scope>NUCLEOTIDE SEQUENCE</scope>
</reference>
<organism evidence="1">
    <name type="scientific">mine drainage metagenome</name>
    <dbReference type="NCBI Taxonomy" id="410659"/>
    <lineage>
        <taxon>unclassified sequences</taxon>
        <taxon>metagenomes</taxon>
        <taxon>ecological metagenomes</taxon>
    </lineage>
</organism>
<proteinExistence type="predicted"/>
<reference evidence="1" key="1">
    <citation type="submission" date="2013-08" db="EMBL/GenBank/DDBJ databases">
        <authorList>
            <person name="Mendez C."/>
            <person name="Richter M."/>
            <person name="Ferrer M."/>
            <person name="Sanchez J."/>
        </authorList>
    </citation>
    <scope>NUCLEOTIDE SEQUENCE</scope>
</reference>
<dbReference type="AlphaFoldDB" id="T0ZR99"/>
<name>T0ZR99_9ZZZZ</name>
<comment type="caution">
    <text evidence="1">The sequence shown here is derived from an EMBL/GenBank/DDBJ whole genome shotgun (WGS) entry which is preliminary data.</text>
</comment>
<dbReference type="InterPro" id="IPR011990">
    <property type="entry name" value="TPR-like_helical_dom_sf"/>
</dbReference>
<accession>T0ZR99</accession>